<keyword evidence="3" id="KW-0813">Transport</keyword>
<keyword evidence="4" id="KW-0472">Membrane</keyword>
<dbReference type="RefSeq" id="WP_226371563.1">
    <property type="nucleotide sequence ID" value="NZ_JAGIKX010000034.1"/>
</dbReference>
<comment type="similarity">
    <text evidence="2">Belongs to the CPA3 antiporters (TC 2.A.63) subunit G family.</text>
</comment>
<proteinExistence type="inferred from homology"/>
<accession>A0ABS4SBJ9</accession>
<dbReference type="PANTHER" id="PTHR34703">
    <property type="entry name" value="ANTIPORTER SUBUNIT MNHG2-RELATED"/>
    <property type="match status" value="1"/>
</dbReference>
<sequence length="123" mass="13497">MSGNVSDEFIGALLILIGSIISVISAIGIIRFPDVYSRSHAGTKSATLAVLLTLTGCFLYFWFTESFISVRLLLGIVFVFLTAPVSGHLIIRAAYRAKVKMAEVTVEDELKEVLHEEDYTNSP</sequence>
<keyword evidence="4" id="KW-1133">Transmembrane helix</keyword>
<dbReference type="EMBL" id="JAGIKX010000034">
    <property type="protein sequence ID" value="MBP2258737.1"/>
    <property type="molecule type" value="Genomic_DNA"/>
</dbReference>
<gene>
    <name evidence="5" type="ORF">J2Z81_002721</name>
</gene>
<organism evidence="5 6">
    <name type="scientific">Virgibacillus alimentarius</name>
    <dbReference type="NCBI Taxonomy" id="698769"/>
    <lineage>
        <taxon>Bacteria</taxon>
        <taxon>Bacillati</taxon>
        <taxon>Bacillota</taxon>
        <taxon>Bacilli</taxon>
        <taxon>Bacillales</taxon>
        <taxon>Bacillaceae</taxon>
        <taxon>Virgibacillus</taxon>
    </lineage>
</organism>
<evidence type="ECO:0000256" key="2">
    <source>
        <dbReference type="ARBA" id="ARBA00008404"/>
    </source>
</evidence>
<dbReference type="NCBIfam" id="NF009236">
    <property type="entry name" value="PRK12586.1"/>
    <property type="match status" value="1"/>
</dbReference>
<protein>
    <submittedName>
        <fullName evidence="5">Multicomponent Na+:H+ antiporter subunit G</fullName>
    </submittedName>
</protein>
<evidence type="ECO:0000256" key="3">
    <source>
        <dbReference type="ARBA" id="ARBA00022449"/>
    </source>
</evidence>
<dbReference type="Proteomes" id="UP001519294">
    <property type="component" value="Unassembled WGS sequence"/>
</dbReference>
<feature type="transmembrane region" description="Helical" evidence="4">
    <location>
        <begin position="69"/>
        <end position="91"/>
    </location>
</feature>
<evidence type="ECO:0000313" key="6">
    <source>
        <dbReference type="Proteomes" id="UP001519294"/>
    </source>
</evidence>
<reference evidence="5 6" key="1">
    <citation type="submission" date="2021-03" db="EMBL/GenBank/DDBJ databases">
        <title>Genomic Encyclopedia of Type Strains, Phase IV (KMG-IV): sequencing the most valuable type-strain genomes for metagenomic binning, comparative biology and taxonomic classification.</title>
        <authorList>
            <person name="Goeker M."/>
        </authorList>
    </citation>
    <scope>NUCLEOTIDE SEQUENCE [LARGE SCALE GENOMIC DNA]</scope>
    <source>
        <strain evidence="5 6">DSM 25790</strain>
    </source>
</reference>
<keyword evidence="4" id="KW-0812">Transmembrane</keyword>
<comment type="subcellular location">
    <subcellularLocation>
        <location evidence="1">Membrane</location>
        <topology evidence="1">Multi-pass membrane protein</topology>
    </subcellularLocation>
</comment>
<dbReference type="Pfam" id="PF03334">
    <property type="entry name" value="PhaG_MnhG_YufB"/>
    <property type="match status" value="1"/>
</dbReference>
<dbReference type="NCBIfam" id="NF009314">
    <property type="entry name" value="PRK12674.1-2"/>
    <property type="match status" value="1"/>
</dbReference>
<keyword evidence="3" id="KW-0050">Antiport</keyword>
<evidence type="ECO:0000256" key="1">
    <source>
        <dbReference type="ARBA" id="ARBA00004141"/>
    </source>
</evidence>
<evidence type="ECO:0000313" key="5">
    <source>
        <dbReference type="EMBL" id="MBP2258737.1"/>
    </source>
</evidence>
<dbReference type="InterPro" id="IPR005133">
    <property type="entry name" value="PhaG_MnhG_YufB"/>
</dbReference>
<comment type="caution">
    <text evidence="5">The sequence shown here is derived from an EMBL/GenBank/DDBJ whole genome shotgun (WGS) entry which is preliminary data.</text>
</comment>
<feature type="transmembrane region" description="Helical" evidence="4">
    <location>
        <begin position="45"/>
        <end position="63"/>
    </location>
</feature>
<dbReference type="NCBIfam" id="TIGR01300">
    <property type="entry name" value="CPA3_mnhG_phaG"/>
    <property type="match status" value="1"/>
</dbReference>
<keyword evidence="6" id="KW-1185">Reference proteome</keyword>
<name>A0ABS4SBJ9_9BACI</name>
<evidence type="ECO:0000256" key="4">
    <source>
        <dbReference type="SAM" id="Phobius"/>
    </source>
</evidence>
<feature type="transmembrane region" description="Helical" evidence="4">
    <location>
        <begin position="12"/>
        <end position="33"/>
    </location>
</feature>
<dbReference type="PANTHER" id="PTHR34703:SF1">
    <property type="entry name" value="ANTIPORTER SUBUNIT MNHG2-RELATED"/>
    <property type="match status" value="1"/>
</dbReference>